<dbReference type="KEGG" id="jre:108983808"/>
<dbReference type="InterPro" id="IPR029063">
    <property type="entry name" value="SAM-dependent_MTases_sf"/>
</dbReference>
<evidence type="ECO:0000256" key="1">
    <source>
        <dbReference type="ARBA" id="ARBA00022603"/>
    </source>
</evidence>
<name>A0A2I4DVE7_JUGRE</name>
<dbReference type="OrthoDB" id="1523883at2759"/>
<keyword evidence="1" id="KW-0489">Methyltransferase</keyword>
<dbReference type="RefSeq" id="XP_018811120.2">
    <property type="nucleotide sequence ID" value="XM_018955575.2"/>
</dbReference>
<dbReference type="AlphaFoldDB" id="A0A2I4DVE7"/>
<dbReference type="SUPFAM" id="SSF53335">
    <property type="entry name" value="S-adenosyl-L-methionine-dependent methyltransferases"/>
    <property type="match status" value="1"/>
</dbReference>
<dbReference type="Gene3D" id="1.10.1200.270">
    <property type="entry name" value="Methyltransferase, alpha-helical capping domain"/>
    <property type="match status" value="1"/>
</dbReference>
<dbReference type="InParanoid" id="A0A2I4DVE7"/>
<evidence type="ECO:0000256" key="4">
    <source>
        <dbReference type="ARBA" id="ARBA00022842"/>
    </source>
</evidence>
<dbReference type="Gene3D" id="3.40.50.150">
    <property type="entry name" value="Vaccinia Virus protein VP39"/>
    <property type="match status" value="1"/>
</dbReference>
<dbReference type="GO" id="GO:0032259">
    <property type="term" value="P:methylation"/>
    <property type="evidence" value="ECO:0000318"/>
    <property type="project" value="GO_Central"/>
</dbReference>
<evidence type="ECO:0000313" key="5">
    <source>
        <dbReference type="Proteomes" id="UP000235220"/>
    </source>
</evidence>
<sequence>MGEEQQREERWRTEAYPMKGGDGMDSYANNSSYQRGGVDAAKKVIIEAVGEKLDVKSIVSSNIFRIADLGCSVGPNTFFAVESIINAVQSKWQYDQYQGGVLHDLDHHVCPEFQVFFNDHSSNDFNTLFTSLPPDRQYFAAGVAGSFYCRLFPSASLHFVHSSYAINWLSQVPKPIIDKSSAAWNKGKIHYSNSKDVVVEAYEVQYSEDMECFLHARAQEVVFGGLIALVIAGRPNGMPHSQNPQNITFELMGSCLMDMAKKGKVSEEKVDSFNIPMYLMSPQELEAAVDRNGYFRIERLEDLPNVLQLGGRPKSEVISSHWRAIMHGMMEVHFGRDVVIILDELLELFRKKLEEDLSLMDSISDTLYTFFALLKRQAME</sequence>
<dbReference type="GeneID" id="108983808"/>
<reference evidence="6" key="1">
    <citation type="submission" date="2025-08" db="UniProtKB">
        <authorList>
            <consortium name="RefSeq"/>
        </authorList>
    </citation>
    <scope>IDENTIFICATION</scope>
    <source>
        <tissue evidence="6">Leaves</tissue>
    </source>
</reference>
<dbReference type="GO" id="GO:0008757">
    <property type="term" value="F:S-adenosylmethionine-dependent methyltransferase activity"/>
    <property type="evidence" value="ECO:0000318"/>
    <property type="project" value="GO_Central"/>
</dbReference>
<protein>
    <submittedName>
        <fullName evidence="6">Loganic acid O-methyltransferase-like</fullName>
    </submittedName>
</protein>
<accession>A0A2I4DVE7</accession>
<evidence type="ECO:0000313" key="6">
    <source>
        <dbReference type="RefSeq" id="XP_018811120.2"/>
    </source>
</evidence>
<gene>
    <name evidence="6" type="primary">LOC108983808</name>
</gene>
<dbReference type="Pfam" id="PF03492">
    <property type="entry name" value="Methyltransf_7"/>
    <property type="match status" value="1"/>
</dbReference>
<proteinExistence type="predicted"/>
<keyword evidence="5" id="KW-1185">Reference proteome</keyword>
<dbReference type="GO" id="GO:0046872">
    <property type="term" value="F:metal ion binding"/>
    <property type="evidence" value="ECO:0007669"/>
    <property type="project" value="UniProtKB-KW"/>
</dbReference>
<dbReference type="InterPro" id="IPR042086">
    <property type="entry name" value="MeTrfase_capping"/>
</dbReference>
<evidence type="ECO:0000256" key="2">
    <source>
        <dbReference type="ARBA" id="ARBA00022679"/>
    </source>
</evidence>
<keyword evidence="3" id="KW-0479">Metal-binding</keyword>
<keyword evidence="2" id="KW-0808">Transferase</keyword>
<dbReference type="Proteomes" id="UP000235220">
    <property type="component" value="Chromosome 6"/>
</dbReference>
<keyword evidence="4" id="KW-0460">Magnesium</keyword>
<dbReference type="InterPro" id="IPR005299">
    <property type="entry name" value="MeTrfase_7"/>
</dbReference>
<dbReference type="PANTHER" id="PTHR31009">
    <property type="entry name" value="S-ADENOSYL-L-METHIONINE:CARBOXYL METHYLTRANSFERASE FAMILY PROTEIN"/>
    <property type="match status" value="1"/>
</dbReference>
<organism evidence="5 6">
    <name type="scientific">Juglans regia</name>
    <name type="common">English walnut</name>
    <dbReference type="NCBI Taxonomy" id="51240"/>
    <lineage>
        <taxon>Eukaryota</taxon>
        <taxon>Viridiplantae</taxon>
        <taxon>Streptophyta</taxon>
        <taxon>Embryophyta</taxon>
        <taxon>Tracheophyta</taxon>
        <taxon>Spermatophyta</taxon>
        <taxon>Magnoliopsida</taxon>
        <taxon>eudicotyledons</taxon>
        <taxon>Gunneridae</taxon>
        <taxon>Pentapetalae</taxon>
        <taxon>rosids</taxon>
        <taxon>fabids</taxon>
        <taxon>Fagales</taxon>
        <taxon>Juglandaceae</taxon>
        <taxon>Juglans</taxon>
    </lineage>
</organism>
<evidence type="ECO:0000256" key="3">
    <source>
        <dbReference type="ARBA" id="ARBA00022723"/>
    </source>
</evidence>